<feature type="region of interest" description="Disordered" evidence="1">
    <location>
        <begin position="1235"/>
        <end position="1335"/>
    </location>
</feature>
<feature type="compositionally biased region" description="Low complexity" evidence="1">
    <location>
        <begin position="676"/>
        <end position="686"/>
    </location>
</feature>
<organism evidence="3 4">
    <name type="scientific">Batillaria attramentaria</name>
    <dbReference type="NCBI Taxonomy" id="370345"/>
    <lineage>
        <taxon>Eukaryota</taxon>
        <taxon>Metazoa</taxon>
        <taxon>Spiralia</taxon>
        <taxon>Lophotrochozoa</taxon>
        <taxon>Mollusca</taxon>
        <taxon>Gastropoda</taxon>
        <taxon>Caenogastropoda</taxon>
        <taxon>Sorbeoconcha</taxon>
        <taxon>Cerithioidea</taxon>
        <taxon>Batillariidae</taxon>
        <taxon>Batillaria</taxon>
    </lineage>
</organism>
<feature type="compositionally biased region" description="Polar residues" evidence="1">
    <location>
        <begin position="1161"/>
        <end position="1182"/>
    </location>
</feature>
<reference evidence="3 4" key="1">
    <citation type="journal article" date="2023" name="Sci. Data">
        <title>Genome assembly of the Korean intertidal mud-creeper Batillaria attramentaria.</title>
        <authorList>
            <person name="Patra A.K."/>
            <person name="Ho P.T."/>
            <person name="Jun S."/>
            <person name="Lee S.J."/>
            <person name="Kim Y."/>
            <person name="Won Y.J."/>
        </authorList>
    </citation>
    <scope>NUCLEOTIDE SEQUENCE [LARGE SCALE GENOMIC DNA]</scope>
    <source>
        <strain evidence="3">Wonlab-2016</strain>
    </source>
</reference>
<feature type="compositionally biased region" description="Polar residues" evidence="1">
    <location>
        <begin position="1026"/>
        <end position="1035"/>
    </location>
</feature>
<feature type="compositionally biased region" description="Basic and acidic residues" evidence="1">
    <location>
        <begin position="1266"/>
        <end position="1276"/>
    </location>
</feature>
<dbReference type="InterPro" id="IPR036034">
    <property type="entry name" value="PDZ_sf"/>
</dbReference>
<feature type="compositionally biased region" description="Basic and acidic residues" evidence="1">
    <location>
        <begin position="1093"/>
        <end position="1109"/>
    </location>
</feature>
<name>A0ABD0KY99_9CAEN</name>
<feature type="compositionally biased region" description="Pro residues" evidence="1">
    <location>
        <begin position="1527"/>
        <end position="1537"/>
    </location>
</feature>
<dbReference type="PROSITE" id="PS50106">
    <property type="entry name" value="PDZ"/>
    <property type="match status" value="1"/>
</dbReference>
<feature type="compositionally biased region" description="Basic and acidic residues" evidence="1">
    <location>
        <begin position="1040"/>
        <end position="1053"/>
    </location>
</feature>
<feature type="compositionally biased region" description="Low complexity" evidence="1">
    <location>
        <begin position="1322"/>
        <end position="1332"/>
    </location>
</feature>
<feature type="compositionally biased region" description="Basic and acidic residues" evidence="1">
    <location>
        <begin position="789"/>
        <end position="818"/>
    </location>
</feature>
<feature type="region of interest" description="Disordered" evidence="1">
    <location>
        <begin position="940"/>
        <end position="961"/>
    </location>
</feature>
<evidence type="ECO:0000313" key="4">
    <source>
        <dbReference type="Proteomes" id="UP001519460"/>
    </source>
</evidence>
<feature type="compositionally biased region" description="Polar residues" evidence="1">
    <location>
        <begin position="1138"/>
        <end position="1147"/>
    </location>
</feature>
<feature type="compositionally biased region" description="Basic and acidic residues" evidence="1">
    <location>
        <begin position="502"/>
        <end position="511"/>
    </location>
</feature>
<feature type="region of interest" description="Disordered" evidence="1">
    <location>
        <begin position="141"/>
        <end position="919"/>
    </location>
</feature>
<dbReference type="Proteomes" id="UP001519460">
    <property type="component" value="Unassembled WGS sequence"/>
</dbReference>
<keyword evidence="4" id="KW-1185">Reference proteome</keyword>
<protein>
    <recommendedName>
        <fullName evidence="2">PDZ domain-containing protein</fullName>
    </recommendedName>
</protein>
<dbReference type="EMBL" id="JACVVK020000111">
    <property type="protein sequence ID" value="KAK7491799.1"/>
    <property type="molecule type" value="Genomic_DNA"/>
</dbReference>
<feature type="compositionally biased region" description="Polar residues" evidence="1">
    <location>
        <begin position="299"/>
        <end position="310"/>
    </location>
</feature>
<feature type="compositionally biased region" description="Low complexity" evidence="1">
    <location>
        <begin position="321"/>
        <end position="341"/>
    </location>
</feature>
<evidence type="ECO:0000259" key="2">
    <source>
        <dbReference type="PROSITE" id="PS50106"/>
    </source>
</evidence>
<feature type="compositionally biased region" description="Pro residues" evidence="1">
    <location>
        <begin position="945"/>
        <end position="959"/>
    </location>
</feature>
<feature type="compositionally biased region" description="Basic and acidic residues" evidence="1">
    <location>
        <begin position="606"/>
        <end position="620"/>
    </location>
</feature>
<feature type="compositionally biased region" description="Basic and acidic residues" evidence="1">
    <location>
        <begin position="724"/>
        <end position="764"/>
    </location>
</feature>
<feature type="compositionally biased region" description="Basic and acidic residues" evidence="1">
    <location>
        <begin position="1302"/>
        <end position="1321"/>
    </location>
</feature>
<sequence>ESRSHPPHFCGFPDASLWTQKTPEVVGYRSPFKSSLAPSHAFPAGIVIHTANQSRVEDIAGFRMDAPFSAGREIPGIIGHLLAAASLGPRLINGNRTVMGTARVGDYLVCVNTTELTGLTDGRVQQVLRLLPRGLVKLVVSTQPPGPTQEKGGEAGSPLSPRPGGAYSQYGVRLSPLPFSPTPSDGQPSSLTSPSTPPVAEVPASETSAVEPLSVSVDSEEDSDMSTRKLSKALSPRSHAVQNYSPEPPKPAPRQRANVPTSLSQPSDDGESDPGQISPRKAERKMTANEIVAAASRRPSGTSPPDTSLASPRHKGEVVEEQSSPAASSPRSVSSVDPVVEAARHPSGVSSPRDEALPVFTETAKKAPPTPTPRPKPRSSSHDEVQDGPDGKTPSPAINNKEISDSVKAEPPADDVKPESVPQTQTTSPSAKIPPPVAPKPKRTSSVGSDRSASSAHSEDTPKDLPSPTMVSPKLRDFADASAPSVEEQQQSRKRVTSAARMFEKKAEESAKPVAAQNQPKTSKSVSSVIRSFNREPEPEPAKSTVTMRKVSLGVGSDSGKPINSALLPPSERRRSMPNPVGTSSFSLTKPNSLSQFRNPPSSRASETKKAEDAEAEKPSRINSALMPKRSQYSNTTSLKSVSALRDSREDRHVMSPPAVGKDGDSKHSFSKFDTSTKSLTSPSSLHDGTSPHSRHAWSSSSSSEKGSDDTHSPKMIFTSSSLHHTDRYRTSEDPRDPHLESTMKKFDDLLSDKHTFDSDDELPKVSNSVSLDLLKSRNANRVAASMKSNDKEEPAAETDQSEKVHEDNQESKEHEVVEEVVESAAKEQQAAPATSKQEEEEERPSAVSPEEIQKPEPESEPSPVDKSEEASTDVSKPVNAEPETPVSESKDDEDTASQDPAKPEQESEESGACSQAAEMIYRQQASSIVDTVLSRALQVVSQPQPQPPPLPGAPPPPLILRNEADRLVDAADLVGLTPSQEVEDETTVVNRSSDSADIQAEEETCKVLESSDVELEIDETVKPESVQQSFTVPSQPEPQRGDVAEEQQKAEESQNTETQRVPASDVLISFDTAPSDAKPPTLLTDLPVSVDSVHHGHEKDLEHLDHSENPPVSDTLSQDSGVQDEDMSEDGLRFSQDDSPTSNVDSSVFDAALSPEDENVSVTRAVSPPQGQVSESHVAKTNTEEQHANGLVPAESQKDETETGSENKTPFTYPHLSSVPVMSDITESTYTLSRGTFHPYDSVTFSSQDKSLSSTPHITMVGAHAETEGVEERNSEANVSQENVEQKVGSDGSKDVVNSEEGGKTDSVREKEETTVEKESQSTSVSSPPEVMNETHVDTSNVDKMASIPENSAAQDSAEVVSSRKWCILDQSGSLFLHGASKSTVTVPAQTLRQVASMSPSELAAMIAVGNKELDEAKASQNVELRVVGARGLDGVALEVDVFQRQDYLVQVTQVLTKNSPVEEADLLLSVDGRSLKNRRPAQVHTQLDNTGPKGIVLTARGVKLPASVIRHEEISKAAKSAAAPPSQPAPPPPTSPSRDAAPTPAVSLGGGVYEVVMMKGATGVGFCLEGGKASPKGDLPILIKRIFKGGPAEKCGQLKVKDEILAVNDVDFTNMRHYEAWNHLKFLDDGEIRLKIRRTSED</sequence>
<feature type="non-terminal residue" evidence="3">
    <location>
        <position position="1"/>
    </location>
</feature>
<evidence type="ECO:0000313" key="3">
    <source>
        <dbReference type="EMBL" id="KAK7491799.1"/>
    </source>
</evidence>
<feature type="compositionally biased region" description="Low complexity" evidence="1">
    <location>
        <begin position="445"/>
        <end position="456"/>
    </location>
</feature>
<feature type="compositionally biased region" description="Polar residues" evidence="1">
    <location>
        <begin position="988"/>
        <end position="997"/>
    </location>
</feature>
<proteinExistence type="predicted"/>
<feature type="region of interest" description="Disordered" evidence="1">
    <location>
        <begin position="1517"/>
        <end position="1546"/>
    </location>
</feature>
<dbReference type="SUPFAM" id="SSF50156">
    <property type="entry name" value="PDZ domain-like"/>
    <property type="match status" value="1"/>
</dbReference>
<dbReference type="Gene3D" id="2.30.42.10">
    <property type="match status" value="1"/>
</dbReference>
<dbReference type="SMART" id="SM00228">
    <property type="entry name" value="PDZ"/>
    <property type="match status" value="3"/>
</dbReference>
<comment type="caution">
    <text evidence="3">The sequence shown here is derived from an EMBL/GenBank/DDBJ whole genome shotgun (WGS) entry which is preliminary data.</text>
</comment>
<dbReference type="PANTHER" id="PTHR11324">
    <property type="entry name" value="IL16-RELATED"/>
    <property type="match status" value="1"/>
</dbReference>
<dbReference type="Pfam" id="PF00595">
    <property type="entry name" value="PDZ"/>
    <property type="match status" value="1"/>
</dbReference>
<gene>
    <name evidence="3" type="ORF">BaRGS_00017055</name>
</gene>
<accession>A0ABD0KY99</accession>
<feature type="domain" description="PDZ" evidence="2">
    <location>
        <begin position="1556"/>
        <end position="1627"/>
    </location>
</feature>
<feature type="compositionally biased region" description="Basic and acidic residues" evidence="1">
    <location>
        <begin position="852"/>
        <end position="870"/>
    </location>
</feature>
<dbReference type="InterPro" id="IPR001478">
    <property type="entry name" value="PDZ"/>
</dbReference>
<feature type="compositionally biased region" description="Polar residues" evidence="1">
    <location>
        <begin position="631"/>
        <end position="641"/>
    </location>
</feature>
<feature type="region of interest" description="Disordered" evidence="1">
    <location>
        <begin position="976"/>
        <end position="1222"/>
    </location>
</feature>
<evidence type="ECO:0000256" key="1">
    <source>
        <dbReference type="SAM" id="MobiDB-lite"/>
    </source>
</evidence>
<dbReference type="PANTHER" id="PTHR11324:SF16">
    <property type="entry name" value="PDZ DOMAIN-CONTAINING PROTEIN 2"/>
    <property type="match status" value="1"/>
</dbReference>
<feature type="compositionally biased region" description="Polar residues" evidence="1">
    <location>
        <begin position="516"/>
        <end position="531"/>
    </location>
</feature>
<feature type="compositionally biased region" description="Polar residues" evidence="1">
    <location>
        <begin position="258"/>
        <end position="267"/>
    </location>
</feature>
<feature type="compositionally biased region" description="Low complexity" evidence="1">
    <location>
        <begin position="823"/>
        <end position="832"/>
    </location>
</feature>
<feature type="compositionally biased region" description="Polar residues" evidence="1">
    <location>
        <begin position="581"/>
        <end position="605"/>
    </location>
</feature>
<feature type="compositionally biased region" description="Polar residues" evidence="1">
    <location>
        <begin position="1111"/>
        <end position="1122"/>
    </location>
</feature>
<feature type="compositionally biased region" description="Polar residues" evidence="1">
    <location>
        <begin position="1244"/>
        <end position="1258"/>
    </location>
</feature>
<dbReference type="CDD" id="cd06763">
    <property type="entry name" value="PDZ7_PDZD2-PDZ4_hPro-IL-16-like"/>
    <property type="match status" value="1"/>
</dbReference>